<proteinExistence type="predicted"/>
<protein>
    <submittedName>
        <fullName evidence="1">Uncharacterized protein</fullName>
    </submittedName>
</protein>
<name>A0A809SD64_9BACT</name>
<dbReference type="KEGG" id="npy:NPRO_03790"/>
<organism evidence="1 2">
    <name type="scientific">Candidatus Nitrosymbiomonas proteolyticus</name>
    <dbReference type="NCBI Taxonomy" id="2608984"/>
    <lineage>
        <taxon>Bacteria</taxon>
        <taxon>Bacillati</taxon>
        <taxon>Armatimonadota</taxon>
        <taxon>Armatimonadota incertae sedis</taxon>
        <taxon>Candidatus Nitrosymbiomonas</taxon>
    </lineage>
</organism>
<sequence length="201" mass="22008">MIAVALLLGSLCQGVVEDYFPLTSGTRWVYEEKSGDQTNVVVDEALPPIRIDGKMAFPVTSKIDGRVIETRFYGLIDNTIHIVAFKQDSPLSEPIPVLKFDGKRTSWEFSGMTPMQTIPVPLTLRGTADAKGKRTVLGMTANVIESTVTGVLDTGGGTKIESKQVAIYAQGIGLIEFKEWRKIADRETVTTTTLVKFTQPN</sequence>
<dbReference type="EMBL" id="AP021858">
    <property type="protein sequence ID" value="BBO22784.1"/>
    <property type="molecule type" value="Genomic_DNA"/>
</dbReference>
<accession>A0A809SD64</accession>
<evidence type="ECO:0000313" key="2">
    <source>
        <dbReference type="Proteomes" id="UP000662873"/>
    </source>
</evidence>
<reference evidence="1" key="1">
    <citation type="journal article" name="DNA Res.">
        <title>The physiological potential of anammox bacteria as revealed by their core genome structure.</title>
        <authorList>
            <person name="Okubo T."/>
            <person name="Toyoda A."/>
            <person name="Fukuhara K."/>
            <person name="Uchiyama I."/>
            <person name="Harigaya Y."/>
            <person name="Kuroiwa M."/>
            <person name="Suzuki T."/>
            <person name="Murakami Y."/>
            <person name="Suwa Y."/>
            <person name="Takami H."/>
        </authorList>
    </citation>
    <scope>NUCLEOTIDE SEQUENCE</scope>
    <source>
        <strain evidence="1">317325-2</strain>
    </source>
</reference>
<evidence type="ECO:0000313" key="1">
    <source>
        <dbReference type="EMBL" id="BBO22784.1"/>
    </source>
</evidence>
<dbReference type="AlphaFoldDB" id="A0A809SD64"/>
<gene>
    <name evidence="1" type="ORF">NPRO_03790</name>
</gene>
<dbReference type="Proteomes" id="UP000662873">
    <property type="component" value="Chromosome"/>
</dbReference>